<keyword evidence="1" id="KW-1133">Transmembrane helix</keyword>
<keyword evidence="1" id="KW-0472">Membrane</keyword>
<feature type="transmembrane region" description="Helical" evidence="1">
    <location>
        <begin position="49"/>
        <end position="68"/>
    </location>
</feature>
<accession>A0A1I2U5L0</accession>
<keyword evidence="3" id="KW-1185">Reference proteome</keyword>
<feature type="transmembrane region" description="Helical" evidence="1">
    <location>
        <begin position="80"/>
        <end position="99"/>
    </location>
</feature>
<evidence type="ECO:0000256" key="1">
    <source>
        <dbReference type="SAM" id="Phobius"/>
    </source>
</evidence>
<gene>
    <name evidence="2" type="ORF">SAMN04488063_2788</name>
</gene>
<dbReference type="Pfam" id="PF24365">
    <property type="entry name" value="DUF7521"/>
    <property type="match status" value="1"/>
</dbReference>
<keyword evidence="1" id="KW-0812">Transmembrane</keyword>
<reference evidence="3" key="1">
    <citation type="submission" date="2016-10" db="EMBL/GenBank/DDBJ databases">
        <authorList>
            <person name="Varghese N."/>
            <person name="Submissions S."/>
        </authorList>
    </citation>
    <scope>NUCLEOTIDE SEQUENCE [LARGE SCALE GENOMIC DNA]</scope>
    <source>
        <strain evidence="3">CGMCC 1.7739</strain>
    </source>
</reference>
<dbReference type="EMBL" id="FOOQ01000003">
    <property type="protein sequence ID" value="SFG72368.1"/>
    <property type="molecule type" value="Genomic_DNA"/>
</dbReference>
<name>A0A1I2U5L0_9EURY</name>
<dbReference type="STRING" id="553467.SAMN04488063_2788"/>
<sequence length="101" mass="10333">MSAFAPLVADLLTPDGIAWASRAVTAVVGLFVAALAYRGFRRNDAPKMRLLAVGIALLTAGVFLAVTVAEQVGAGDGVVLLTRGVVTVAGLCAVLYALVYD</sequence>
<organism evidence="2 3">
    <name type="scientific">Halopelagius inordinatus</name>
    <dbReference type="NCBI Taxonomy" id="553467"/>
    <lineage>
        <taxon>Archaea</taxon>
        <taxon>Methanobacteriati</taxon>
        <taxon>Methanobacteriota</taxon>
        <taxon>Stenosarchaea group</taxon>
        <taxon>Halobacteria</taxon>
        <taxon>Halobacteriales</taxon>
        <taxon>Haloferacaceae</taxon>
    </lineage>
</organism>
<dbReference type="AlphaFoldDB" id="A0A1I2U5L0"/>
<dbReference type="Proteomes" id="UP000198876">
    <property type="component" value="Unassembled WGS sequence"/>
</dbReference>
<dbReference type="InterPro" id="IPR055943">
    <property type="entry name" value="DUF7521"/>
</dbReference>
<evidence type="ECO:0000313" key="2">
    <source>
        <dbReference type="EMBL" id="SFG72368.1"/>
    </source>
</evidence>
<proteinExistence type="predicted"/>
<evidence type="ECO:0000313" key="3">
    <source>
        <dbReference type="Proteomes" id="UP000198876"/>
    </source>
</evidence>
<protein>
    <submittedName>
        <fullName evidence="2">Uncharacterized protein</fullName>
    </submittedName>
</protein>
<feature type="transmembrane region" description="Helical" evidence="1">
    <location>
        <begin position="16"/>
        <end position="37"/>
    </location>
</feature>